<evidence type="ECO:0000313" key="2">
    <source>
        <dbReference type="EMBL" id="BAN64560.1"/>
    </source>
</evidence>
<dbReference type="PANTHER" id="PTHR10763:SF26">
    <property type="entry name" value="CELL DIVISION CONTROL PROTEIN 6 HOMOLOG"/>
    <property type="match status" value="1"/>
</dbReference>
<dbReference type="GO" id="GO:0033314">
    <property type="term" value="P:mitotic DNA replication checkpoint signaling"/>
    <property type="evidence" value="ECO:0007669"/>
    <property type="project" value="TreeGrafter"/>
</dbReference>
<feature type="domain" description="ATPase AAA-type core" evidence="1">
    <location>
        <begin position="80"/>
        <end position="222"/>
    </location>
</feature>
<dbReference type="PANTHER" id="PTHR10763">
    <property type="entry name" value="CELL DIVISION CONTROL PROTEIN 6-RELATED"/>
    <property type="match status" value="1"/>
</dbReference>
<dbReference type="GO" id="GO:0016887">
    <property type="term" value="F:ATP hydrolysis activity"/>
    <property type="evidence" value="ECO:0007669"/>
    <property type="project" value="InterPro"/>
</dbReference>
<dbReference type="GO" id="GO:0005524">
    <property type="term" value="F:ATP binding"/>
    <property type="evidence" value="ECO:0007669"/>
    <property type="project" value="InterPro"/>
</dbReference>
<dbReference type="InterPro" id="IPR003959">
    <property type="entry name" value="ATPase_AAA_core"/>
</dbReference>
<dbReference type="Gene3D" id="3.40.50.300">
    <property type="entry name" value="P-loop containing nucleotide triphosphate hydrolases"/>
    <property type="match status" value="1"/>
</dbReference>
<dbReference type="InterPro" id="IPR027417">
    <property type="entry name" value="P-loop_NTPase"/>
</dbReference>
<protein>
    <recommendedName>
        <fullName evidence="1">ATPase AAA-type core domain-containing protein</fullName>
    </recommendedName>
</protein>
<name>S6C808_BABBO</name>
<dbReference type="Pfam" id="PF00004">
    <property type="entry name" value="AAA"/>
    <property type="match status" value="1"/>
</dbReference>
<dbReference type="EMBL" id="AK440766">
    <property type="protein sequence ID" value="BAN64560.1"/>
    <property type="molecule type" value="mRNA"/>
</dbReference>
<reference evidence="2" key="1">
    <citation type="journal article" date="2014" name="BMC Genomics">
        <title>The Babesia bovis gene and promoter model: an update from full-length EST analysis.</title>
        <authorList>
            <person name="Yamagishi J."/>
            <person name="Wakaguri H."/>
            <person name="Yokoyama N."/>
            <person name="Yamashita R."/>
            <person name="Suzuki Y."/>
            <person name="Xuan X."/>
            <person name="Igarashi I."/>
        </authorList>
    </citation>
    <scope>NUCLEOTIDE SEQUENCE</scope>
    <source>
        <strain evidence="2">Texas</strain>
    </source>
</reference>
<evidence type="ECO:0000259" key="1">
    <source>
        <dbReference type="Pfam" id="PF00004"/>
    </source>
</evidence>
<dbReference type="AlphaFoldDB" id="S6C808"/>
<dbReference type="InterPro" id="IPR050311">
    <property type="entry name" value="ORC1/CDC6"/>
</dbReference>
<organism evidence="2">
    <name type="scientific">Babesia bovis</name>
    <dbReference type="NCBI Taxonomy" id="5865"/>
    <lineage>
        <taxon>Eukaryota</taxon>
        <taxon>Sar</taxon>
        <taxon>Alveolata</taxon>
        <taxon>Apicomplexa</taxon>
        <taxon>Aconoidasida</taxon>
        <taxon>Piroplasmida</taxon>
        <taxon>Babesiidae</taxon>
        <taxon>Babesia</taxon>
    </lineage>
</organism>
<dbReference type="SUPFAM" id="SSF52540">
    <property type="entry name" value="P-loop containing nucleoside triphosphate hydrolases"/>
    <property type="match status" value="1"/>
</dbReference>
<dbReference type="GO" id="GO:0006270">
    <property type="term" value="P:DNA replication initiation"/>
    <property type="evidence" value="ECO:0007669"/>
    <property type="project" value="TreeGrafter"/>
</dbReference>
<dbReference type="GO" id="GO:0003688">
    <property type="term" value="F:DNA replication origin binding"/>
    <property type="evidence" value="ECO:0007669"/>
    <property type="project" value="TreeGrafter"/>
</dbReference>
<accession>S6C808</accession>
<sequence>MASSAMEPLCSPTTSLPHDTQHLSEEAVITPERLISLQKRAIELLSLSSNVYLGCRDDESATLSDIIECGIRDKVGRAIFVFGVCGTGKTTTVNHVVSECLKGRSDINSVTISGSSYVSAWQVIQSIYDLVVKRRARRSDVVPNTSKSKLLNYRDVCSSLATAFSQAPRYTICVMDEVDYLQTFVFNSVTGKHSNGMLQALLSASHARGSRVLFIAISNNLRLATLITEKQCQFLLFKPYTERQIISIIKGKLASLEVPYTRIIKDTSILLLARRVANTSGDLRACLDTFTRALANSMSDLEMQRDDMVPTSYENTPERSMEDCETPKRGYIDAVVNSLESFQVDHRDVGSLTPTLSLTKSALLETRVKSLPLMQLLTLLAIAKSARDDDNIVVSLQSIKVSLLHLADMLSMEKTDVENFCLSQFSEAIDIFKELGIISKSGACGNDDNLVSLLYDHNTLSSVVLPISPAFVGLDLEFTMDEIGIQKYSKIANS</sequence>
<dbReference type="Gene3D" id="1.10.8.60">
    <property type="match status" value="1"/>
</dbReference>
<gene>
    <name evidence="2" type="primary">BBOV_II007090</name>
</gene>
<proteinExistence type="evidence at transcript level"/>
<dbReference type="VEuPathDB" id="PiroplasmaDB:BBOV_II007090"/>